<evidence type="ECO:0000313" key="2">
    <source>
        <dbReference type="EMBL" id="PQO39173.1"/>
    </source>
</evidence>
<reference evidence="2 3" key="1">
    <citation type="submission" date="2018-02" db="EMBL/GenBank/DDBJ databases">
        <title>Comparative genomes isolates from brazilian mangrove.</title>
        <authorList>
            <person name="Araujo J.E."/>
            <person name="Taketani R.G."/>
            <person name="Silva M.C.P."/>
            <person name="Loureco M.V."/>
            <person name="Andreote F.D."/>
        </authorList>
    </citation>
    <scope>NUCLEOTIDE SEQUENCE [LARGE SCALE GENOMIC DNA]</scope>
    <source>
        <strain evidence="2 3">HEX-2 MGV</strain>
    </source>
</reference>
<keyword evidence="1" id="KW-0812">Transmembrane</keyword>
<name>A0A2S8G426_9BACT</name>
<dbReference type="Proteomes" id="UP000240009">
    <property type="component" value="Unassembled WGS sequence"/>
</dbReference>
<organism evidence="2 3">
    <name type="scientific">Blastopirellula marina</name>
    <dbReference type="NCBI Taxonomy" id="124"/>
    <lineage>
        <taxon>Bacteria</taxon>
        <taxon>Pseudomonadati</taxon>
        <taxon>Planctomycetota</taxon>
        <taxon>Planctomycetia</taxon>
        <taxon>Pirellulales</taxon>
        <taxon>Pirellulaceae</taxon>
        <taxon>Blastopirellula</taxon>
    </lineage>
</organism>
<keyword evidence="1" id="KW-0472">Membrane</keyword>
<evidence type="ECO:0000256" key="1">
    <source>
        <dbReference type="SAM" id="Phobius"/>
    </source>
</evidence>
<dbReference type="AlphaFoldDB" id="A0A2S8G426"/>
<protein>
    <recommendedName>
        <fullName evidence="4">AsmA-like C-terminal domain-containing protein</fullName>
    </recommendedName>
</protein>
<dbReference type="EMBL" id="PUIA01000016">
    <property type="protein sequence ID" value="PQO39173.1"/>
    <property type="molecule type" value="Genomic_DNA"/>
</dbReference>
<keyword evidence="1" id="KW-1133">Transmembrane helix</keyword>
<sequence length="411" mass="45657">MFGMHESTRRLLCRVAFLLGCVVPTICTLSWITYRQSSWSVAAVEDQLSETIGLKCHISKYYNPKPTKWVFEDVRLERAGSDAVVFPTLKAELVDNTWQLSADEVEVDWASRHRLWETLQEGVLLKRTDGKRLQLNVAHVRFREEVLPSLQKLEVKHDPEQQPALSSSLLVGDSLAAPPLMASVDTSNPQHWQVQLATTEQPIPTHPLRAAMPQLAGLGIDANFMGQITFELNHASTNVEMAGVFRQIDLQSALATNYQHGAGGADLYVTRLVVRNDNILEAFGGILSRNGQLSRRLLDRAAQHLNVQVVPPSRHQDLIAYHEMAIGFNFDRGSMTLTGLCDNMPPGTMLAGLEHPLVYESPVNILPATNLISVFFDNDSPTIPASQPSVDWGRWLTAPMIADRPSGSMPR</sequence>
<evidence type="ECO:0008006" key="4">
    <source>
        <dbReference type="Google" id="ProtNLM"/>
    </source>
</evidence>
<gene>
    <name evidence="2" type="ORF">C5Y96_04735</name>
</gene>
<evidence type="ECO:0000313" key="3">
    <source>
        <dbReference type="Proteomes" id="UP000240009"/>
    </source>
</evidence>
<accession>A0A2S8G426</accession>
<comment type="caution">
    <text evidence="2">The sequence shown here is derived from an EMBL/GenBank/DDBJ whole genome shotgun (WGS) entry which is preliminary data.</text>
</comment>
<proteinExistence type="predicted"/>
<feature type="transmembrane region" description="Helical" evidence="1">
    <location>
        <begin position="12"/>
        <end position="34"/>
    </location>
</feature>